<dbReference type="RefSeq" id="XP_064711505.1">
    <property type="nucleotide sequence ID" value="XM_064843645.1"/>
</dbReference>
<keyword evidence="5" id="KW-1185">Reference proteome</keyword>
<dbReference type="InterPro" id="IPR016181">
    <property type="entry name" value="Acyl_CoA_acyltransferase"/>
</dbReference>
<protein>
    <recommendedName>
        <fullName evidence="6">N-acetyltransferase domain-containing protein</fullName>
    </recommendedName>
</protein>
<dbReference type="Gene3D" id="3.40.630.30">
    <property type="match status" value="1"/>
</dbReference>
<dbReference type="InterPro" id="IPR039135">
    <property type="entry name" value="NAT9-like"/>
</dbReference>
<dbReference type="GeneID" id="89968235"/>
<evidence type="ECO:0008006" key="6">
    <source>
        <dbReference type="Google" id="ProtNLM"/>
    </source>
</evidence>
<evidence type="ECO:0000313" key="5">
    <source>
        <dbReference type="Proteomes" id="UP001358417"/>
    </source>
</evidence>
<dbReference type="SUPFAM" id="SSF55729">
    <property type="entry name" value="Acyl-CoA N-acyltransferases (Nat)"/>
    <property type="match status" value="1"/>
</dbReference>
<evidence type="ECO:0000256" key="2">
    <source>
        <dbReference type="ARBA" id="ARBA00023315"/>
    </source>
</evidence>
<evidence type="ECO:0000313" key="4">
    <source>
        <dbReference type="EMBL" id="KAK5064181.1"/>
    </source>
</evidence>
<organism evidence="4 5">
    <name type="scientific">Exophiala bonariae</name>
    <dbReference type="NCBI Taxonomy" id="1690606"/>
    <lineage>
        <taxon>Eukaryota</taxon>
        <taxon>Fungi</taxon>
        <taxon>Dikarya</taxon>
        <taxon>Ascomycota</taxon>
        <taxon>Pezizomycotina</taxon>
        <taxon>Eurotiomycetes</taxon>
        <taxon>Chaetothyriomycetidae</taxon>
        <taxon>Chaetothyriales</taxon>
        <taxon>Herpotrichiellaceae</taxon>
        <taxon>Exophiala</taxon>
    </lineage>
</organism>
<dbReference type="EMBL" id="JAVRRD010000001">
    <property type="protein sequence ID" value="KAK5064181.1"/>
    <property type="molecule type" value="Genomic_DNA"/>
</dbReference>
<evidence type="ECO:0000256" key="1">
    <source>
        <dbReference type="ARBA" id="ARBA00022679"/>
    </source>
</evidence>
<keyword evidence="2" id="KW-0012">Acyltransferase</keyword>
<comment type="caution">
    <text evidence="4">The sequence shown here is derived from an EMBL/GenBank/DDBJ whole genome shotgun (WGS) entry which is preliminary data.</text>
</comment>
<keyword evidence="1" id="KW-0808">Transferase</keyword>
<dbReference type="GO" id="GO:0008080">
    <property type="term" value="F:N-acetyltransferase activity"/>
    <property type="evidence" value="ECO:0007669"/>
    <property type="project" value="InterPro"/>
</dbReference>
<dbReference type="AlphaFoldDB" id="A0AAV9NQ36"/>
<dbReference type="PANTHER" id="PTHR13256:SF16">
    <property type="entry name" value="ALPHA_BETA-TUBULIN-N-ACETYLTRANSFERASE 9"/>
    <property type="match status" value="1"/>
</dbReference>
<proteinExistence type="predicted"/>
<name>A0AAV9NQ36_9EURO</name>
<feature type="region of interest" description="Disordered" evidence="3">
    <location>
        <begin position="24"/>
        <end position="47"/>
    </location>
</feature>
<dbReference type="PANTHER" id="PTHR13256">
    <property type="entry name" value="N-ACETYLTRANSFERASE 9"/>
    <property type="match status" value="1"/>
</dbReference>
<evidence type="ECO:0000256" key="3">
    <source>
        <dbReference type="SAM" id="MobiDB-lite"/>
    </source>
</evidence>
<sequence>MQQSWRRDGDKLTFIVCKAGAEKDVDRPDDGSDINVNTSRDDQSDGNYRDGALDVFGMIGDVNLFVAKVQRDDEEDESEAKHIAANAGDATVGELELMIAVQRERGHGYGKAALLAFLRYILRHEGEILREFFDVAGDEHTATGTSANVTRFDYLAVKIGEENARSIGLFEGLGFTKVKETPSFFGEFELRVGRETVLKMIEGVEFGYREVDYRCPQ</sequence>
<reference evidence="4 5" key="1">
    <citation type="submission" date="2023-08" db="EMBL/GenBank/DDBJ databases">
        <title>Black Yeasts Isolated from many extreme environments.</title>
        <authorList>
            <person name="Coleine C."/>
            <person name="Stajich J.E."/>
            <person name="Selbmann L."/>
        </authorList>
    </citation>
    <scope>NUCLEOTIDE SEQUENCE [LARGE SCALE GENOMIC DNA]</scope>
    <source>
        <strain evidence="4 5">CCFEE 5792</strain>
    </source>
</reference>
<accession>A0AAV9NQ36</accession>
<dbReference type="Proteomes" id="UP001358417">
    <property type="component" value="Unassembled WGS sequence"/>
</dbReference>
<gene>
    <name evidence="4" type="ORF">LTR84_000013</name>
</gene>